<evidence type="ECO:0000256" key="1">
    <source>
        <dbReference type="ARBA" id="ARBA00004141"/>
    </source>
</evidence>
<evidence type="ECO:0000256" key="5">
    <source>
        <dbReference type="ARBA" id="ARBA00023136"/>
    </source>
</evidence>
<evidence type="ECO:0000256" key="3">
    <source>
        <dbReference type="ARBA" id="ARBA00022692"/>
    </source>
</evidence>
<reference evidence="9" key="1">
    <citation type="journal article" date="2019" name="Int. J. Syst. Evol. Microbiol.">
        <title>The Global Catalogue of Microorganisms (GCM) 10K type strain sequencing project: providing services to taxonomists for standard genome sequencing and annotation.</title>
        <authorList>
            <consortium name="The Broad Institute Genomics Platform"/>
            <consortium name="The Broad Institute Genome Sequencing Center for Infectious Disease"/>
            <person name="Wu L."/>
            <person name="Ma J."/>
        </authorList>
    </citation>
    <scope>NUCLEOTIDE SEQUENCE [LARGE SCALE GENOMIC DNA]</scope>
    <source>
        <strain evidence="9">CGMCC 1.16306</strain>
    </source>
</reference>
<evidence type="ECO:0000256" key="2">
    <source>
        <dbReference type="ARBA" id="ARBA00022448"/>
    </source>
</evidence>
<dbReference type="PROSITE" id="PS50928">
    <property type="entry name" value="ABC_TM1"/>
    <property type="match status" value="1"/>
</dbReference>
<evidence type="ECO:0000313" key="9">
    <source>
        <dbReference type="Proteomes" id="UP001596022"/>
    </source>
</evidence>
<feature type="transmembrane region" description="Helical" evidence="6">
    <location>
        <begin position="115"/>
        <end position="136"/>
    </location>
</feature>
<feature type="transmembrane region" description="Helical" evidence="6">
    <location>
        <begin position="156"/>
        <end position="176"/>
    </location>
</feature>
<keyword evidence="3 6" id="KW-0812">Transmembrane</keyword>
<comment type="subcellular location">
    <subcellularLocation>
        <location evidence="6">Cell membrane</location>
        <topology evidence="6">Multi-pass membrane protein</topology>
    </subcellularLocation>
    <subcellularLocation>
        <location evidence="1">Membrane</location>
        <topology evidence="1">Multi-pass membrane protein</topology>
    </subcellularLocation>
</comment>
<accession>A0ABV9GJA0</accession>
<dbReference type="Pfam" id="PF00528">
    <property type="entry name" value="BPD_transp_1"/>
    <property type="match status" value="1"/>
</dbReference>
<evidence type="ECO:0000259" key="7">
    <source>
        <dbReference type="PROSITE" id="PS50928"/>
    </source>
</evidence>
<keyword evidence="9" id="KW-1185">Reference proteome</keyword>
<feature type="transmembrane region" description="Helical" evidence="6">
    <location>
        <begin position="274"/>
        <end position="297"/>
    </location>
</feature>
<gene>
    <name evidence="8" type="ORF">ACFO4N_05685</name>
</gene>
<keyword evidence="5 6" id="KW-0472">Membrane</keyword>
<dbReference type="InterPro" id="IPR000515">
    <property type="entry name" value="MetI-like"/>
</dbReference>
<feature type="transmembrane region" description="Helical" evidence="6">
    <location>
        <begin position="12"/>
        <end position="31"/>
    </location>
</feature>
<dbReference type="PANTHER" id="PTHR43839">
    <property type="entry name" value="OPPC IN A BINDING PROTEIN-DEPENDENT TRANSPORT SYSTEM"/>
    <property type="match status" value="1"/>
</dbReference>
<feature type="domain" description="ABC transmembrane type-1" evidence="7">
    <location>
        <begin position="84"/>
        <end position="296"/>
    </location>
</feature>
<feature type="transmembrane region" description="Helical" evidence="6">
    <location>
        <begin position="215"/>
        <end position="240"/>
    </location>
</feature>
<protein>
    <submittedName>
        <fullName evidence="8">ABC transporter permease</fullName>
    </submittedName>
</protein>
<dbReference type="Proteomes" id="UP001596022">
    <property type="component" value="Unassembled WGS sequence"/>
</dbReference>
<dbReference type="SUPFAM" id="SSF161098">
    <property type="entry name" value="MetI-like"/>
    <property type="match status" value="1"/>
</dbReference>
<keyword evidence="2 6" id="KW-0813">Transport</keyword>
<dbReference type="CDD" id="cd06261">
    <property type="entry name" value="TM_PBP2"/>
    <property type="match status" value="1"/>
</dbReference>
<comment type="caution">
    <text evidence="8">The sequence shown here is derived from an EMBL/GenBank/DDBJ whole genome shotgun (WGS) entry which is preliminary data.</text>
</comment>
<dbReference type="Gene3D" id="1.10.3720.10">
    <property type="entry name" value="MetI-like"/>
    <property type="match status" value="1"/>
</dbReference>
<evidence type="ECO:0000313" key="8">
    <source>
        <dbReference type="EMBL" id="MFC4618218.1"/>
    </source>
</evidence>
<keyword evidence="4 6" id="KW-1133">Transmembrane helix</keyword>
<comment type="similarity">
    <text evidence="6">Belongs to the binding-protein-dependent transport system permease family.</text>
</comment>
<evidence type="ECO:0000256" key="4">
    <source>
        <dbReference type="ARBA" id="ARBA00022989"/>
    </source>
</evidence>
<proteinExistence type="inferred from homology"/>
<evidence type="ECO:0000256" key="6">
    <source>
        <dbReference type="RuleBase" id="RU363032"/>
    </source>
</evidence>
<dbReference type="PANTHER" id="PTHR43839:SF3">
    <property type="entry name" value="OLIGOPEPTIDE ABC TRANSPORTER, PERMEASE PROTEIN"/>
    <property type="match status" value="1"/>
</dbReference>
<name>A0ABV9GJA0_9BACL</name>
<dbReference type="EMBL" id="JBHSFW010000001">
    <property type="protein sequence ID" value="MFC4618218.1"/>
    <property type="molecule type" value="Genomic_DNA"/>
</dbReference>
<dbReference type="InterPro" id="IPR035906">
    <property type="entry name" value="MetI-like_sf"/>
</dbReference>
<feature type="transmembrane region" description="Helical" evidence="6">
    <location>
        <begin position="82"/>
        <end position="108"/>
    </location>
</feature>
<sequence>MIKALLRQPLFVIGFLFVFALVIASFFYTAVYHDKVPQLLLLYDKNGNVLAKSPLTPSQHPLFGTDKQGYDLTRQLLIGAKYTILGASVIALIRILMSFVCGVIYGSYLYRFKRFFTGIVDAFHVIPLTLLAYLMLRTVLLMNGGTSEFAYSLTTRLVFEVLVLAVIAVPVVGVLIGNEIGNVLQNEYIQCAKILGGSRWHILFRHVMPHLLPRLVIIFIQQIIQVMIVMVHLGLLELFFGGTMIMQSLTGTEVFSFSNEWSGLIGNSRMYLDIYPWLLFGPLVLFTITIIAFSFMVEGLNKAIAWHKIQRIKRESSPVEAGDASINDQADPFAFVRQDASA</sequence>
<dbReference type="RefSeq" id="WP_376845218.1">
    <property type="nucleotide sequence ID" value="NZ_JBHSFW010000001.1"/>
</dbReference>
<organism evidence="8 9">
    <name type="scientific">Camelliibacillus cellulosilyticus</name>
    <dbReference type="NCBI Taxonomy" id="2174486"/>
    <lineage>
        <taxon>Bacteria</taxon>
        <taxon>Bacillati</taxon>
        <taxon>Bacillota</taxon>
        <taxon>Bacilli</taxon>
        <taxon>Bacillales</taxon>
        <taxon>Sporolactobacillaceae</taxon>
        <taxon>Camelliibacillus</taxon>
    </lineage>
</organism>